<organism evidence="1 2">
    <name type="scientific">Panagrolaimus sp. ES5</name>
    <dbReference type="NCBI Taxonomy" id="591445"/>
    <lineage>
        <taxon>Eukaryota</taxon>
        <taxon>Metazoa</taxon>
        <taxon>Ecdysozoa</taxon>
        <taxon>Nematoda</taxon>
        <taxon>Chromadorea</taxon>
        <taxon>Rhabditida</taxon>
        <taxon>Tylenchina</taxon>
        <taxon>Panagrolaimomorpha</taxon>
        <taxon>Panagrolaimoidea</taxon>
        <taxon>Panagrolaimidae</taxon>
        <taxon>Panagrolaimus</taxon>
    </lineage>
</organism>
<accession>A0AC34F5I0</accession>
<name>A0AC34F5I0_9BILA</name>
<sequence length="323" mass="37685">MPSQRRNKPKLDIIKEGNPNVYEVEKIVGERTKGTIKEYRIRWKGYTEEEDTWQGLGTLLCPSVLTEWKAEKERRKKQSKHGKIEKEDFKEEIAVIKHSPIPPPEGHQCFVDSPNVGLYAEKSAIQFVNSQKTKILNVKEMNLRCRKCAADQTLNDAFVDFVLCHIIVDENSYFMIKFKSDVNEVFLVADEEFKAACPKQYDTFTNTLQKYNEIMDILSEEIAEKEDALKNTKFYDLCLQGTAPSRSDTSQPTYTYERVTLRQLFIFQLQLSVAIFMKANLEYSSLHQHVLDFFNNRDTVFKEYCQSFVEDIYEDLLDALFVI</sequence>
<evidence type="ECO:0000313" key="2">
    <source>
        <dbReference type="WBParaSite" id="ES5_v2.g12108.t1"/>
    </source>
</evidence>
<evidence type="ECO:0000313" key="1">
    <source>
        <dbReference type="Proteomes" id="UP000887579"/>
    </source>
</evidence>
<dbReference type="WBParaSite" id="ES5_v2.g12108.t1">
    <property type="protein sequence ID" value="ES5_v2.g12108.t1"/>
    <property type="gene ID" value="ES5_v2.g12108"/>
</dbReference>
<reference evidence="2" key="1">
    <citation type="submission" date="2022-11" db="UniProtKB">
        <authorList>
            <consortium name="WormBaseParasite"/>
        </authorList>
    </citation>
    <scope>IDENTIFICATION</scope>
</reference>
<protein>
    <submittedName>
        <fullName evidence="2">Chromo domain-containing protein</fullName>
    </submittedName>
</protein>
<proteinExistence type="predicted"/>
<dbReference type="Proteomes" id="UP000887579">
    <property type="component" value="Unplaced"/>
</dbReference>